<dbReference type="Gene3D" id="3.40.1810.10">
    <property type="entry name" value="Transcription factor, MADS-box"/>
    <property type="match status" value="1"/>
</dbReference>
<dbReference type="PROSITE" id="PS50066">
    <property type="entry name" value="MADS_BOX_2"/>
    <property type="match status" value="1"/>
</dbReference>
<reference evidence="7" key="1">
    <citation type="journal article" date="2024" name="Front. Plant Sci.">
        <title>Genome-wide analysis of the MADS-box gene family of sea buckthorn (Hippophae rhamnoides ssp. sinensis) and their potential role in floral organ development.</title>
        <authorList>
            <person name="Zhao J."/>
            <person name="Xu Y."/>
            <person name="Zhang Z."/>
            <person name="Zhao M."/>
            <person name="Li K."/>
            <person name="Wang F."/>
            <person name="Sun K."/>
        </authorList>
    </citation>
    <scope>NUCLEOTIDE SEQUENCE</scope>
</reference>
<comment type="subcellular location">
    <subcellularLocation>
        <location evidence="1">Nucleus</location>
    </subcellularLocation>
</comment>
<accession>A0AAU7LJK2</accession>
<keyword evidence="5" id="KW-0539">Nucleus</keyword>
<dbReference type="GO" id="GO:0000981">
    <property type="term" value="F:DNA-binding transcription factor activity, RNA polymerase II-specific"/>
    <property type="evidence" value="ECO:0007669"/>
    <property type="project" value="InterPro"/>
</dbReference>
<dbReference type="CDD" id="cd00266">
    <property type="entry name" value="MADS_SRF_like"/>
    <property type="match status" value="1"/>
</dbReference>
<evidence type="ECO:0000256" key="3">
    <source>
        <dbReference type="ARBA" id="ARBA00023125"/>
    </source>
</evidence>
<dbReference type="PANTHER" id="PTHR11945:SF534">
    <property type="entry name" value="MYOCYTE-SPECIFIC ENHANCER FACTOR 2"/>
    <property type="match status" value="1"/>
</dbReference>
<dbReference type="GO" id="GO:0000978">
    <property type="term" value="F:RNA polymerase II cis-regulatory region sequence-specific DNA binding"/>
    <property type="evidence" value="ECO:0007669"/>
    <property type="project" value="TreeGrafter"/>
</dbReference>
<evidence type="ECO:0000313" key="7">
    <source>
        <dbReference type="EMBL" id="XBP28268.1"/>
    </source>
</evidence>
<evidence type="ECO:0000259" key="6">
    <source>
        <dbReference type="PROSITE" id="PS50066"/>
    </source>
</evidence>
<dbReference type="GO" id="GO:0045944">
    <property type="term" value="P:positive regulation of transcription by RNA polymerase II"/>
    <property type="evidence" value="ECO:0007669"/>
    <property type="project" value="InterPro"/>
</dbReference>
<dbReference type="SUPFAM" id="SSF55455">
    <property type="entry name" value="SRF-like"/>
    <property type="match status" value="1"/>
</dbReference>
<reference evidence="7" key="2">
    <citation type="submission" date="2024-02" db="EMBL/GenBank/DDBJ databases">
        <authorList>
            <person name="Xu Y."/>
            <person name="Zhao J."/>
        </authorList>
    </citation>
    <scope>NUCLEOTIDE SEQUENCE</scope>
</reference>
<keyword evidence="2" id="KW-0805">Transcription regulation</keyword>
<dbReference type="EMBL" id="PP400908">
    <property type="protein sequence ID" value="XBP28268.1"/>
    <property type="molecule type" value="mRNA"/>
</dbReference>
<keyword evidence="3" id="KW-0238">DNA-binding</keyword>
<evidence type="ECO:0000256" key="4">
    <source>
        <dbReference type="ARBA" id="ARBA00023163"/>
    </source>
</evidence>
<dbReference type="InterPro" id="IPR033897">
    <property type="entry name" value="SRF-like_MADS-box"/>
</dbReference>
<dbReference type="PRINTS" id="PR00404">
    <property type="entry name" value="MADSDOMAIN"/>
</dbReference>
<dbReference type="PANTHER" id="PTHR11945">
    <property type="entry name" value="MADS BOX PROTEIN"/>
    <property type="match status" value="1"/>
</dbReference>
<name>A0AAU7LJK2_9ROSA</name>
<dbReference type="GO" id="GO:0005634">
    <property type="term" value="C:nucleus"/>
    <property type="evidence" value="ECO:0007669"/>
    <property type="project" value="UniProtKB-SubCell"/>
</dbReference>
<dbReference type="SMART" id="SM00432">
    <property type="entry name" value="MADS"/>
    <property type="match status" value="1"/>
</dbReference>
<sequence length="335" mass="38372">MELIANEKTRKTTFQKRKKGLMKKAYEFSTLCDVDVCVILYTPDDLKVAKTESQLHTTWPSNPIEVKRIISKFDFINKHKPTKINACDVFDILSERKRRVAIDISKSRKAFYASKYPTWHEILNHYSNDQMGLLLNRLDSNIEALGRLIDFKKEVKEAIKTSTCLFSSNQNRVDFYKHQVLFHNPSYIQHPIHNFNRVLDHSDLNQTMPLTSGGDQTFNYDPTAPYIQHPIHSFNHVLDHMQLLPPSDLNQTMPLTSGGDLSFNYDPKAPGVLMGSAYMPMMLNNGATSTSDANQQYFGMLDSAVNYSQYPILPSISTQQMHDSEGNDSSYIYIN</sequence>
<organism evidence="7">
    <name type="scientific">Hippophae rhamnoides</name>
    <name type="common">sea-buckthorn</name>
    <dbReference type="NCBI Taxonomy" id="193516"/>
    <lineage>
        <taxon>Eukaryota</taxon>
        <taxon>Viridiplantae</taxon>
        <taxon>Streptophyta</taxon>
        <taxon>Embryophyta</taxon>
        <taxon>Tracheophyta</taxon>
        <taxon>Spermatophyta</taxon>
        <taxon>Magnoliopsida</taxon>
        <taxon>eudicotyledons</taxon>
        <taxon>Gunneridae</taxon>
        <taxon>Pentapetalae</taxon>
        <taxon>rosids</taxon>
        <taxon>fabids</taxon>
        <taxon>Rosales</taxon>
        <taxon>Elaeagnaceae</taxon>
        <taxon>Hippophae</taxon>
    </lineage>
</organism>
<dbReference type="Pfam" id="PF00319">
    <property type="entry name" value="SRF-TF"/>
    <property type="match status" value="1"/>
</dbReference>
<protein>
    <submittedName>
        <fullName evidence="7">MADS73</fullName>
    </submittedName>
</protein>
<feature type="domain" description="MADS-box" evidence="6">
    <location>
        <begin position="1"/>
        <end position="42"/>
    </location>
</feature>
<dbReference type="InterPro" id="IPR002100">
    <property type="entry name" value="TF_MADSbox"/>
</dbReference>
<keyword evidence="4" id="KW-0804">Transcription</keyword>
<gene>
    <name evidence="7" type="primary">MADS73</name>
</gene>
<evidence type="ECO:0000256" key="1">
    <source>
        <dbReference type="ARBA" id="ARBA00004123"/>
    </source>
</evidence>
<evidence type="ECO:0000256" key="5">
    <source>
        <dbReference type="ARBA" id="ARBA00023242"/>
    </source>
</evidence>
<dbReference type="GO" id="GO:0046983">
    <property type="term" value="F:protein dimerization activity"/>
    <property type="evidence" value="ECO:0007669"/>
    <property type="project" value="InterPro"/>
</dbReference>
<proteinExistence type="evidence at transcript level"/>
<dbReference type="AlphaFoldDB" id="A0AAU7LJK2"/>
<dbReference type="InterPro" id="IPR036879">
    <property type="entry name" value="TF_MADSbox_sf"/>
</dbReference>
<evidence type="ECO:0000256" key="2">
    <source>
        <dbReference type="ARBA" id="ARBA00023015"/>
    </source>
</evidence>